<dbReference type="Proteomes" id="UP000019678">
    <property type="component" value="Unassembled WGS sequence"/>
</dbReference>
<name>A0A017T3L6_9BACT</name>
<dbReference type="EMBL" id="ASRX01000041">
    <property type="protein sequence ID" value="EYF03843.1"/>
    <property type="molecule type" value="Genomic_DNA"/>
</dbReference>
<evidence type="ECO:0000313" key="2">
    <source>
        <dbReference type="Proteomes" id="UP000019678"/>
    </source>
</evidence>
<dbReference type="AlphaFoldDB" id="A0A017T3L6"/>
<sequence length="99" mass="10657">MIENKNGRGSASVSSMNGPVTVYESQFGSKFNGALSLAISDGDTTATAKLELEYQRLSGYSFHFNGSGNQIYATVTANGGLFKASRMEIYAKAKVLRIY</sequence>
<organism evidence="1 2">
    <name type="scientific">Chondromyces apiculatus DSM 436</name>
    <dbReference type="NCBI Taxonomy" id="1192034"/>
    <lineage>
        <taxon>Bacteria</taxon>
        <taxon>Pseudomonadati</taxon>
        <taxon>Myxococcota</taxon>
        <taxon>Polyangia</taxon>
        <taxon>Polyangiales</taxon>
        <taxon>Polyangiaceae</taxon>
        <taxon>Chondromyces</taxon>
    </lineage>
</organism>
<protein>
    <submittedName>
        <fullName evidence="1">Uncharacterized protein</fullName>
    </submittedName>
</protein>
<proteinExistence type="predicted"/>
<comment type="caution">
    <text evidence="1">The sequence shown here is derived from an EMBL/GenBank/DDBJ whole genome shotgun (WGS) entry which is preliminary data.</text>
</comment>
<accession>A0A017T3L6</accession>
<evidence type="ECO:0000313" key="1">
    <source>
        <dbReference type="EMBL" id="EYF03843.1"/>
    </source>
</evidence>
<reference evidence="1 2" key="1">
    <citation type="submission" date="2013-05" db="EMBL/GenBank/DDBJ databases">
        <title>Genome assembly of Chondromyces apiculatus DSM 436.</title>
        <authorList>
            <person name="Sharma G."/>
            <person name="Khatri I."/>
            <person name="Kaur C."/>
            <person name="Mayilraj S."/>
            <person name="Subramanian S."/>
        </authorList>
    </citation>
    <scope>NUCLEOTIDE SEQUENCE [LARGE SCALE GENOMIC DNA]</scope>
    <source>
        <strain evidence="1 2">DSM 436</strain>
    </source>
</reference>
<gene>
    <name evidence="1" type="ORF">CAP_5107</name>
</gene>
<keyword evidence="2" id="KW-1185">Reference proteome</keyword>